<dbReference type="InterPro" id="IPR000819">
    <property type="entry name" value="Peptidase_M17_C"/>
</dbReference>
<evidence type="ECO:0000313" key="2">
    <source>
        <dbReference type="EMBL" id="MQM18810.1"/>
    </source>
</evidence>
<sequence>MLKRTSGWGKMPKNANSTDAEGRLALVDTLVYTCNQGVEKGKSFQKCYEYISEKVKNLLKRKLRVRHFMDHKITSNVTKK</sequence>
<feature type="domain" description="Cytosol aminopeptidase" evidence="1">
    <location>
        <begin position="17"/>
        <end position="24"/>
    </location>
</feature>
<comment type="caution">
    <text evidence="2">The sequence shown here is derived from an EMBL/GenBank/DDBJ whole genome shotgun (WGS) entry which is preliminary data.</text>
</comment>
<dbReference type="EMBL" id="NMUH01008453">
    <property type="protein sequence ID" value="MQM18810.1"/>
    <property type="molecule type" value="Genomic_DNA"/>
</dbReference>
<dbReference type="PROSITE" id="PS00631">
    <property type="entry name" value="CYTOSOL_AP"/>
    <property type="match status" value="1"/>
</dbReference>
<dbReference type="GO" id="GO:0006508">
    <property type="term" value="P:proteolysis"/>
    <property type="evidence" value="ECO:0007669"/>
    <property type="project" value="InterPro"/>
</dbReference>
<protein>
    <recommendedName>
        <fullName evidence="1">Cytosol aminopeptidase domain-containing protein</fullName>
    </recommendedName>
</protein>
<dbReference type="Proteomes" id="UP000652761">
    <property type="component" value="Unassembled WGS sequence"/>
</dbReference>
<gene>
    <name evidence="2" type="ORF">Taro_051808</name>
</gene>
<name>A0A843XHZ0_COLES</name>
<dbReference type="GO" id="GO:0070006">
    <property type="term" value="F:metalloaminopeptidase activity"/>
    <property type="evidence" value="ECO:0007669"/>
    <property type="project" value="InterPro"/>
</dbReference>
<dbReference type="AlphaFoldDB" id="A0A843XHZ0"/>
<evidence type="ECO:0000313" key="3">
    <source>
        <dbReference type="Proteomes" id="UP000652761"/>
    </source>
</evidence>
<accession>A0A843XHZ0</accession>
<evidence type="ECO:0000259" key="1">
    <source>
        <dbReference type="PROSITE" id="PS00631"/>
    </source>
</evidence>
<organism evidence="2 3">
    <name type="scientific">Colocasia esculenta</name>
    <name type="common">Wild taro</name>
    <name type="synonym">Arum esculentum</name>
    <dbReference type="NCBI Taxonomy" id="4460"/>
    <lineage>
        <taxon>Eukaryota</taxon>
        <taxon>Viridiplantae</taxon>
        <taxon>Streptophyta</taxon>
        <taxon>Embryophyta</taxon>
        <taxon>Tracheophyta</taxon>
        <taxon>Spermatophyta</taxon>
        <taxon>Magnoliopsida</taxon>
        <taxon>Liliopsida</taxon>
        <taxon>Araceae</taxon>
        <taxon>Aroideae</taxon>
        <taxon>Colocasieae</taxon>
        <taxon>Colocasia</taxon>
    </lineage>
</organism>
<dbReference type="GO" id="GO:0046872">
    <property type="term" value="F:metal ion binding"/>
    <property type="evidence" value="ECO:0007669"/>
    <property type="project" value="InterPro"/>
</dbReference>
<proteinExistence type="predicted"/>
<reference evidence="2" key="1">
    <citation type="submission" date="2017-07" db="EMBL/GenBank/DDBJ databases">
        <title>Taro Niue Genome Assembly and Annotation.</title>
        <authorList>
            <person name="Atibalentja N."/>
            <person name="Keating K."/>
            <person name="Fields C.J."/>
        </authorList>
    </citation>
    <scope>NUCLEOTIDE SEQUENCE</scope>
    <source>
        <strain evidence="2">Niue_2</strain>
        <tissue evidence="2">Leaf</tissue>
    </source>
</reference>
<keyword evidence="3" id="KW-1185">Reference proteome</keyword>